<dbReference type="Gene3D" id="3.40.50.40">
    <property type="match status" value="1"/>
</dbReference>
<dbReference type="PANTHER" id="PTHR11707">
    <property type="entry name" value="L-ASPARAGINASE"/>
    <property type="match status" value="1"/>
</dbReference>
<feature type="binding site" evidence="4">
    <location>
        <position position="60"/>
    </location>
    <ligand>
        <name>substrate</name>
    </ligand>
</feature>
<evidence type="ECO:0000313" key="7">
    <source>
        <dbReference type="EMBL" id="WND02035.1"/>
    </source>
</evidence>
<dbReference type="GO" id="GO:0006528">
    <property type="term" value="P:asparagine metabolic process"/>
    <property type="evidence" value="ECO:0007669"/>
    <property type="project" value="InterPro"/>
</dbReference>
<comment type="similarity">
    <text evidence="1">Belongs to the asparaginase 1 family.</text>
</comment>
<keyword evidence="2" id="KW-0378">Hydrolase</keyword>
<protein>
    <submittedName>
        <fullName evidence="7">Asparaginase</fullName>
    </submittedName>
</protein>
<evidence type="ECO:0000256" key="1">
    <source>
        <dbReference type="ARBA" id="ARBA00010518"/>
    </source>
</evidence>
<dbReference type="GO" id="GO:0004067">
    <property type="term" value="F:asparaginase activity"/>
    <property type="evidence" value="ECO:0007669"/>
    <property type="project" value="UniProtKB-UniRule"/>
</dbReference>
<evidence type="ECO:0000256" key="3">
    <source>
        <dbReference type="PIRSR" id="PIRSR001220-1"/>
    </source>
</evidence>
<feature type="binding site" evidence="4">
    <location>
        <begin position="89"/>
        <end position="90"/>
    </location>
    <ligand>
        <name>substrate</name>
    </ligand>
</feature>
<dbReference type="CDD" id="cd08964">
    <property type="entry name" value="L-asparaginase_II"/>
    <property type="match status" value="1"/>
</dbReference>
<evidence type="ECO:0000259" key="6">
    <source>
        <dbReference type="Pfam" id="PF17763"/>
    </source>
</evidence>
<dbReference type="Proteomes" id="UP001268683">
    <property type="component" value="Chromosome"/>
</dbReference>
<name>A0AA52EFT6_9PROT</name>
<proteinExistence type="inferred from homology"/>
<dbReference type="InterPro" id="IPR006034">
    <property type="entry name" value="Asparaginase/glutaminase-like"/>
</dbReference>
<evidence type="ECO:0000259" key="5">
    <source>
        <dbReference type="Pfam" id="PF00710"/>
    </source>
</evidence>
<evidence type="ECO:0000313" key="8">
    <source>
        <dbReference type="Proteomes" id="UP001268683"/>
    </source>
</evidence>
<dbReference type="InterPro" id="IPR040919">
    <property type="entry name" value="Asparaginase_C"/>
</dbReference>
<dbReference type="PANTHER" id="PTHR11707:SF28">
    <property type="entry name" value="60 KDA LYSOPHOSPHOLIPASE"/>
    <property type="match status" value="1"/>
</dbReference>
<dbReference type="SUPFAM" id="SSF53774">
    <property type="entry name" value="Glutaminase/Asparaginase"/>
    <property type="match status" value="1"/>
</dbReference>
<reference evidence="7" key="1">
    <citation type="submission" date="2023-04" db="EMBL/GenBank/DDBJ databases">
        <title>Complete genome sequence of Temperatibacter marinus.</title>
        <authorList>
            <person name="Rong J.-C."/>
            <person name="Yi M.-L."/>
            <person name="Zhao Q."/>
        </authorList>
    </citation>
    <scope>NUCLEOTIDE SEQUENCE</scope>
    <source>
        <strain evidence="7">NBRC 110045</strain>
    </source>
</reference>
<dbReference type="PIRSF" id="PIRSF500176">
    <property type="entry name" value="L_ASNase"/>
    <property type="match status" value="1"/>
</dbReference>
<dbReference type="AlphaFoldDB" id="A0AA52EFT6"/>
<dbReference type="PROSITE" id="PS51732">
    <property type="entry name" value="ASN_GLN_ASE_3"/>
    <property type="match status" value="1"/>
</dbReference>
<gene>
    <name evidence="7" type="ORF">QGN29_10800</name>
</gene>
<dbReference type="Pfam" id="PF00710">
    <property type="entry name" value="Asparaginase"/>
    <property type="match status" value="1"/>
</dbReference>
<evidence type="ECO:0000256" key="4">
    <source>
        <dbReference type="PIRSR" id="PIRSR001220-2"/>
    </source>
</evidence>
<dbReference type="RefSeq" id="WP_310797870.1">
    <property type="nucleotide sequence ID" value="NZ_CP123872.1"/>
</dbReference>
<sequence>MKHKPLIDIFALGGTIAMSADPGASEGVKPILSADDLISAIPGITDIADIRTKQVANVGSANLSYQDIAKLITMAKDSDADGFVVTQGTDTMEETSFLAGLYWPISKPLVFTGAMRNPSSPGADGPANLSDAIRVAASDKSGVYLVMNGEIHDPCRVRKSHTSNLSAFRSDGGELGVITESEAHFNQSLSRFAVLDLPKELPPVAHMMCVFDQDPLILDGFVKAGFKGLVVEAFGGGHVSEAWHDALASLAHDMPVILSARPGGGRVLKKTYGYKGAEIGLIEAGLVPSGRLNGMKARLLLQTALAAGLNWRQLFKEYADLW</sequence>
<dbReference type="EMBL" id="CP123872">
    <property type="protein sequence ID" value="WND02035.1"/>
    <property type="molecule type" value="Genomic_DNA"/>
</dbReference>
<dbReference type="InterPro" id="IPR027474">
    <property type="entry name" value="L-asparaginase_N"/>
</dbReference>
<feature type="active site" description="O-isoaspartyl threonine intermediate" evidence="3">
    <location>
        <position position="15"/>
    </location>
</feature>
<accession>A0AA52EFT6</accession>
<feature type="domain" description="L-asparaginase N-terminal" evidence="5">
    <location>
        <begin position="8"/>
        <end position="189"/>
    </location>
</feature>
<keyword evidence="8" id="KW-1185">Reference proteome</keyword>
<dbReference type="KEGG" id="tmk:QGN29_10800"/>
<dbReference type="PRINTS" id="PR00139">
    <property type="entry name" value="ASNGLNASE"/>
</dbReference>
<dbReference type="SMART" id="SM00870">
    <property type="entry name" value="Asparaginase"/>
    <property type="match status" value="1"/>
</dbReference>
<dbReference type="InterPro" id="IPR036152">
    <property type="entry name" value="Asp/glu_Ase-like_sf"/>
</dbReference>
<organism evidence="7 8">
    <name type="scientific">Temperatibacter marinus</name>
    <dbReference type="NCBI Taxonomy" id="1456591"/>
    <lineage>
        <taxon>Bacteria</taxon>
        <taxon>Pseudomonadati</taxon>
        <taxon>Pseudomonadota</taxon>
        <taxon>Alphaproteobacteria</taxon>
        <taxon>Kordiimonadales</taxon>
        <taxon>Temperatibacteraceae</taxon>
        <taxon>Temperatibacter</taxon>
    </lineage>
</organism>
<dbReference type="InterPro" id="IPR037152">
    <property type="entry name" value="L-asparaginase_N_sf"/>
</dbReference>
<dbReference type="Gene3D" id="3.40.50.1170">
    <property type="entry name" value="L-asparaginase, N-terminal domain"/>
    <property type="match status" value="1"/>
</dbReference>
<feature type="domain" description="Asparaginase/glutaminase C-terminal" evidence="6">
    <location>
        <begin position="206"/>
        <end position="313"/>
    </location>
</feature>
<dbReference type="InterPro" id="IPR004550">
    <property type="entry name" value="AsnASE_II"/>
</dbReference>
<dbReference type="Pfam" id="PF17763">
    <property type="entry name" value="Asparaginase_C"/>
    <property type="match status" value="1"/>
</dbReference>
<dbReference type="PIRSF" id="PIRSF001220">
    <property type="entry name" value="L-ASNase_gatD"/>
    <property type="match status" value="1"/>
</dbReference>
<dbReference type="InterPro" id="IPR027473">
    <property type="entry name" value="L-asparaginase_C"/>
</dbReference>
<dbReference type="SFLD" id="SFLDS00057">
    <property type="entry name" value="Glutaminase/Asparaginase"/>
    <property type="match status" value="1"/>
</dbReference>
<evidence type="ECO:0000256" key="2">
    <source>
        <dbReference type="ARBA" id="ARBA00022801"/>
    </source>
</evidence>